<dbReference type="OrthoDB" id="1929568at2759"/>
<evidence type="ECO:0000313" key="4">
    <source>
        <dbReference type="Proteomes" id="UP000321947"/>
    </source>
</evidence>
<sequence length="63" mass="7133">MYVVTLPTFQRCLEDGLDATEREPGSGFLTGRGTRDDHLETYHDLQARPARLGGQVDWELEDP</sequence>
<organism evidence="2 4">
    <name type="scientific">Cucumis melo var. makuwa</name>
    <name type="common">Oriental melon</name>
    <dbReference type="NCBI Taxonomy" id="1194695"/>
    <lineage>
        <taxon>Eukaryota</taxon>
        <taxon>Viridiplantae</taxon>
        <taxon>Streptophyta</taxon>
        <taxon>Embryophyta</taxon>
        <taxon>Tracheophyta</taxon>
        <taxon>Spermatophyta</taxon>
        <taxon>Magnoliopsida</taxon>
        <taxon>eudicotyledons</taxon>
        <taxon>Gunneridae</taxon>
        <taxon>Pentapetalae</taxon>
        <taxon>rosids</taxon>
        <taxon>fabids</taxon>
        <taxon>Cucurbitales</taxon>
        <taxon>Cucurbitaceae</taxon>
        <taxon>Benincaseae</taxon>
        <taxon>Cucumis</taxon>
    </lineage>
</organism>
<dbReference type="Proteomes" id="UP000321947">
    <property type="component" value="Unassembled WGS sequence"/>
</dbReference>
<dbReference type="PANTHER" id="PTHR48161:SF1">
    <property type="entry name" value="(RAPE) HYPOTHETICAL PROTEIN"/>
    <property type="match status" value="1"/>
</dbReference>
<name>A0A5D3BXH8_CUCMM</name>
<gene>
    <name evidence="2" type="ORF">E5676_scaffold863G001590</name>
    <name evidence="1" type="ORF">E6C27_scaffold348G00150</name>
</gene>
<evidence type="ECO:0000313" key="2">
    <source>
        <dbReference type="EMBL" id="TYK03774.1"/>
    </source>
</evidence>
<dbReference type="AlphaFoldDB" id="A0A5D3BXH8"/>
<evidence type="ECO:0000313" key="1">
    <source>
        <dbReference type="EMBL" id="KAA0061104.1"/>
    </source>
</evidence>
<accession>A0A5D3BXH8</accession>
<comment type="caution">
    <text evidence="2">The sequence shown here is derived from an EMBL/GenBank/DDBJ whole genome shotgun (WGS) entry which is preliminary data.</text>
</comment>
<protein>
    <submittedName>
        <fullName evidence="2">Uncharacterized protein</fullName>
    </submittedName>
</protein>
<evidence type="ECO:0000313" key="3">
    <source>
        <dbReference type="Proteomes" id="UP000321393"/>
    </source>
</evidence>
<dbReference type="EMBL" id="SSTE01005078">
    <property type="protein sequence ID" value="KAA0061104.1"/>
    <property type="molecule type" value="Genomic_DNA"/>
</dbReference>
<dbReference type="EMBL" id="SSTD01014872">
    <property type="protein sequence ID" value="TYK03774.1"/>
    <property type="molecule type" value="Genomic_DNA"/>
</dbReference>
<proteinExistence type="predicted"/>
<dbReference type="PANTHER" id="PTHR48161">
    <property type="entry name" value="BNACNNG12870D PROTEIN"/>
    <property type="match status" value="1"/>
</dbReference>
<reference evidence="3 4" key="1">
    <citation type="submission" date="2019-08" db="EMBL/GenBank/DDBJ databases">
        <title>Draft genome sequences of two oriental melons (Cucumis melo L. var makuwa).</title>
        <authorList>
            <person name="Kwon S.-Y."/>
        </authorList>
    </citation>
    <scope>NUCLEOTIDE SEQUENCE [LARGE SCALE GENOMIC DNA]</scope>
    <source>
        <strain evidence="4">cv. Chang Bougi</strain>
        <strain evidence="3">cv. SW 3</strain>
        <tissue evidence="2">Leaf</tissue>
    </source>
</reference>
<dbReference type="Proteomes" id="UP000321393">
    <property type="component" value="Unassembled WGS sequence"/>
</dbReference>